<dbReference type="VEuPathDB" id="FungiDB:AO090010000787"/>
<dbReference type="Proteomes" id="UP000190312">
    <property type="component" value="Unassembled WGS sequence"/>
</dbReference>
<dbReference type="EMBL" id="MKZY01000006">
    <property type="protein sequence ID" value="OOO07396.1"/>
    <property type="molecule type" value="Genomic_DNA"/>
</dbReference>
<evidence type="ECO:0000256" key="1">
    <source>
        <dbReference type="ARBA" id="ARBA00005568"/>
    </source>
</evidence>
<dbReference type="GO" id="GO:0046872">
    <property type="term" value="F:metal ion binding"/>
    <property type="evidence" value="ECO:0007669"/>
    <property type="project" value="UniProtKB-KW"/>
</dbReference>
<dbReference type="Gene3D" id="3.20.20.60">
    <property type="entry name" value="Phosphoenolpyruvate-binding domains"/>
    <property type="match status" value="1"/>
</dbReference>
<feature type="domain" description="HpcH/HpaI aldolase/citrate lyase" evidence="4">
    <location>
        <begin position="96"/>
        <end position="302"/>
    </location>
</feature>
<accession>A0A1S9DEQ1</accession>
<sequence>MLGQLKQKVFVSEMVAPVLLFSLNRRHPRVTEAYFDGLELLVRRTKPYDFTFLNAAGFKTFAQWLLENPIGDTSKRTDQTVPSAPVARTILRAATASPVEAFSWVLVDAEHGLITDRDYYDLTTAIAAEGASPIIRVPWQEEWMIKRALDSGAHGILTPMCHSVEDARRIVRYCKYPPVGCRGYGPLYAPHAFPGVQAGAQYDDNADQNLMVMVQIESRSGLDSVEEIAKVEGLDVLLIGPFDLAKQIGVVRGGDEHTAAIDRILKAAKVAGKKAAIFCTSGEQARQYAEQGFDMVSVITDQGAMGDAMVKSLSAAQGRDADNKPRDGY</sequence>
<reference evidence="5 6" key="1">
    <citation type="submission" date="2016-10" db="EMBL/GenBank/DDBJ databases">
        <title>Genome sequencing of Aspergillus oryzae BCC7051.</title>
        <authorList>
            <person name="Thammarongtham C."/>
            <person name="Vorapreeda T."/>
            <person name="Nookaew I."/>
            <person name="Srisuk T."/>
            <person name="Land M."/>
            <person name="Jeennor S."/>
            <person name="Laoteng K."/>
        </authorList>
    </citation>
    <scope>NUCLEOTIDE SEQUENCE [LARGE SCALE GENOMIC DNA]</scope>
    <source>
        <strain evidence="5 6">BCC7051</strain>
    </source>
</reference>
<evidence type="ECO:0000256" key="3">
    <source>
        <dbReference type="ARBA" id="ARBA00023239"/>
    </source>
</evidence>
<name>A0A1S9DEQ1_ASPOZ</name>
<dbReference type="InterPro" id="IPR015813">
    <property type="entry name" value="Pyrv/PenolPyrv_kinase-like_dom"/>
</dbReference>
<dbReference type="InterPro" id="IPR005000">
    <property type="entry name" value="Aldolase/citrate-lyase_domain"/>
</dbReference>
<dbReference type="SUPFAM" id="SSF51621">
    <property type="entry name" value="Phosphoenolpyruvate/pyruvate domain"/>
    <property type="match status" value="1"/>
</dbReference>
<dbReference type="OrthoDB" id="1621678at2759"/>
<dbReference type="GO" id="GO:0016832">
    <property type="term" value="F:aldehyde-lyase activity"/>
    <property type="evidence" value="ECO:0007669"/>
    <property type="project" value="TreeGrafter"/>
</dbReference>
<keyword evidence="2" id="KW-0479">Metal-binding</keyword>
<gene>
    <name evidence="5" type="ORF">OAory_01038960</name>
</gene>
<dbReference type="PANTHER" id="PTHR30502">
    <property type="entry name" value="2-KETO-3-DEOXY-L-RHAMNONATE ALDOLASE"/>
    <property type="match status" value="1"/>
</dbReference>
<dbReference type="PANTHER" id="PTHR30502:SF0">
    <property type="entry name" value="PHOSPHOENOLPYRUVATE CARBOXYLASE FAMILY PROTEIN"/>
    <property type="match status" value="1"/>
</dbReference>
<dbReference type="InterPro" id="IPR050251">
    <property type="entry name" value="HpcH-HpaI_aldolase"/>
</dbReference>
<keyword evidence="3" id="KW-0456">Lyase</keyword>
<organism evidence="5 6">
    <name type="scientific">Aspergillus oryzae</name>
    <name type="common">Yellow koji mold</name>
    <dbReference type="NCBI Taxonomy" id="5062"/>
    <lineage>
        <taxon>Eukaryota</taxon>
        <taxon>Fungi</taxon>
        <taxon>Dikarya</taxon>
        <taxon>Ascomycota</taxon>
        <taxon>Pezizomycotina</taxon>
        <taxon>Eurotiomycetes</taxon>
        <taxon>Eurotiomycetidae</taxon>
        <taxon>Eurotiales</taxon>
        <taxon>Aspergillaceae</taxon>
        <taxon>Aspergillus</taxon>
        <taxon>Aspergillus subgen. Circumdati</taxon>
    </lineage>
</organism>
<evidence type="ECO:0000256" key="2">
    <source>
        <dbReference type="ARBA" id="ARBA00022723"/>
    </source>
</evidence>
<evidence type="ECO:0000313" key="6">
    <source>
        <dbReference type="Proteomes" id="UP000190312"/>
    </source>
</evidence>
<protein>
    <submittedName>
        <fullName evidence="5">HpcH/HpaI aldolase</fullName>
    </submittedName>
</protein>
<comment type="caution">
    <text evidence="5">The sequence shown here is derived from an EMBL/GenBank/DDBJ whole genome shotgun (WGS) entry which is preliminary data.</text>
</comment>
<proteinExistence type="inferred from homology"/>
<dbReference type="VEuPathDB" id="FungiDB:AO090010000088"/>
<dbReference type="InterPro" id="IPR040442">
    <property type="entry name" value="Pyrv_kinase-like_dom_sf"/>
</dbReference>
<evidence type="ECO:0000259" key="4">
    <source>
        <dbReference type="Pfam" id="PF03328"/>
    </source>
</evidence>
<comment type="similarity">
    <text evidence="1">Belongs to the HpcH/HpaI aldolase family.</text>
</comment>
<dbReference type="Pfam" id="PF03328">
    <property type="entry name" value="HpcH_HpaI"/>
    <property type="match status" value="1"/>
</dbReference>
<dbReference type="AlphaFoldDB" id="A0A1S9DEQ1"/>
<dbReference type="GO" id="GO:0005737">
    <property type="term" value="C:cytoplasm"/>
    <property type="evidence" value="ECO:0007669"/>
    <property type="project" value="TreeGrafter"/>
</dbReference>
<evidence type="ECO:0000313" key="5">
    <source>
        <dbReference type="EMBL" id="OOO07396.1"/>
    </source>
</evidence>
<dbReference type="eggNOG" id="ENOG502RMPQ">
    <property type="taxonomic scope" value="Eukaryota"/>
</dbReference>